<gene>
    <name evidence="3" type="ORF">M404DRAFT_996991</name>
</gene>
<dbReference type="InterPro" id="IPR011009">
    <property type="entry name" value="Kinase-like_dom_sf"/>
</dbReference>
<dbReference type="OrthoDB" id="346907at2759"/>
<evidence type="ECO:0000313" key="4">
    <source>
        <dbReference type="Proteomes" id="UP000054217"/>
    </source>
</evidence>
<dbReference type="PROSITE" id="PS00108">
    <property type="entry name" value="PROTEIN_KINASE_ST"/>
    <property type="match status" value="1"/>
</dbReference>
<dbReference type="InParanoid" id="A0A0C3P678"/>
<dbReference type="Pfam" id="PF00069">
    <property type="entry name" value="Pkinase"/>
    <property type="match status" value="1"/>
</dbReference>
<feature type="domain" description="Protein kinase" evidence="2">
    <location>
        <begin position="1"/>
        <end position="185"/>
    </location>
</feature>
<reference evidence="3 4" key="1">
    <citation type="submission" date="2014-04" db="EMBL/GenBank/DDBJ databases">
        <authorList>
            <consortium name="DOE Joint Genome Institute"/>
            <person name="Kuo A."/>
            <person name="Kohler A."/>
            <person name="Costa M.D."/>
            <person name="Nagy L.G."/>
            <person name="Floudas D."/>
            <person name="Copeland A."/>
            <person name="Barry K.W."/>
            <person name="Cichocki N."/>
            <person name="Veneault-Fourrey C."/>
            <person name="LaButti K."/>
            <person name="Lindquist E.A."/>
            <person name="Lipzen A."/>
            <person name="Lundell T."/>
            <person name="Morin E."/>
            <person name="Murat C."/>
            <person name="Sun H."/>
            <person name="Tunlid A."/>
            <person name="Henrissat B."/>
            <person name="Grigoriev I.V."/>
            <person name="Hibbett D.S."/>
            <person name="Martin F."/>
            <person name="Nordberg H.P."/>
            <person name="Cantor M.N."/>
            <person name="Hua S.X."/>
        </authorList>
    </citation>
    <scope>NUCLEOTIDE SEQUENCE [LARGE SCALE GENOMIC DNA]</scope>
    <source>
        <strain evidence="3 4">Marx 270</strain>
    </source>
</reference>
<feature type="compositionally biased region" description="Basic and acidic residues" evidence="1">
    <location>
        <begin position="181"/>
        <end position="193"/>
    </location>
</feature>
<evidence type="ECO:0000256" key="1">
    <source>
        <dbReference type="SAM" id="MobiDB-lite"/>
    </source>
</evidence>
<dbReference type="SMART" id="SM00220">
    <property type="entry name" value="S_TKc"/>
    <property type="match status" value="1"/>
</dbReference>
<dbReference type="AlphaFoldDB" id="A0A0C3P678"/>
<dbReference type="Proteomes" id="UP000054217">
    <property type="component" value="Unassembled WGS sequence"/>
</dbReference>
<dbReference type="GO" id="GO:0004674">
    <property type="term" value="F:protein serine/threonine kinase activity"/>
    <property type="evidence" value="ECO:0007669"/>
    <property type="project" value="TreeGrafter"/>
</dbReference>
<dbReference type="HOGENOM" id="CLU_000288_7_18_1"/>
<dbReference type="PROSITE" id="PS50011">
    <property type="entry name" value="PROTEIN_KINASE_DOM"/>
    <property type="match status" value="1"/>
</dbReference>
<dbReference type="STRING" id="870435.A0A0C3P678"/>
<feature type="region of interest" description="Disordered" evidence="1">
    <location>
        <begin position="181"/>
        <end position="219"/>
    </location>
</feature>
<dbReference type="InterPro" id="IPR051681">
    <property type="entry name" value="Ser/Thr_Kinases-Pseudokinases"/>
</dbReference>
<accession>A0A0C3P678</accession>
<dbReference type="GO" id="GO:0005524">
    <property type="term" value="F:ATP binding"/>
    <property type="evidence" value="ECO:0007669"/>
    <property type="project" value="InterPro"/>
</dbReference>
<dbReference type="InterPro" id="IPR000719">
    <property type="entry name" value="Prot_kinase_dom"/>
</dbReference>
<sequence>MELELRFFNVDPSQILGIAKGLRYLHDHQPPVYHGDVKGFNVLISDEGQPLLTGFSLSFLVNSAFDLPVEVPSGGTLPWMAPERFGIDSDASGVTPEADVWAFGMTALELFTRRTPFHGLNHVRVISRIMKGLLPDLPEAESTYSRLTEKWWQICSLCWKYDPSQRPTMLQIVEMIVDAESHTKGDTESRMEESLTENRATLPSHSRSSLSIRSLFRRK</sequence>
<dbReference type="SUPFAM" id="SSF56112">
    <property type="entry name" value="Protein kinase-like (PK-like)"/>
    <property type="match status" value="1"/>
</dbReference>
<protein>
    <recommendedName>
        <fullName evidence="2">Protein kinase domain-containing protein</fullName>
    </recommendedName>
</protein>
<feature type="compositionally biased region" description="Low complexity" evidence="1">
    <location>
        <begin position="202"/>
        <end position="219"/>
    </location>
</feature>
<dbReference type="InterPro" id="IPR008271">
    <property type="entry name" value="Ser/Thr_kinase_AS"/>
</dbReference>
<dbReference type="Gene3D" id="1.10.510.10">
    <property type="entry name" value="Transferase(Phosphotransferase) domain 1"/>
    <property type="match status" value="1"/>
</dbReference>
<dbReference type="PANTHER" id="PTHR44329">
    <property type="entry name" value="SERINE/THREONINE-PROTEIN KINASE TNNI3K-RELATED"/>
    <property type="match status" value="1"/>
</dbReference>
<name>A0A0C3P678_PISTI</name>
<evidence type="ECO:0000313" key="3">
    <source>
        <dbReference type="EMBL" id="KIO08780.1"/>
    </source>
</evidence>
<reference evidence="4" key="2">
    <citation type="submission" date="2015-01" db="EMBL/GenBank/DDBJ databases">
        <title>Evolutionary Origins and Diversification of the Mycorrhizal Mutualists.</title>
        <authorList>
            <consortium name="DOE Joint Genome Institute"/>
            <consortium name="Mycorrhizal Genomics Consortium"/>
            <person name="Kohler A."/>
            <person name="Kuo A."/>
            <person name="Nagy L.G."/>
            <person name="Floudas D."/>
            <person name="Copeland A."/>
            <person name="Barry K.W."/>
            <person name="Cichocki N."/>
            <person name="Veneault-Fourrey C."/>
            <person name="LaButti K."/>
            <person name="Lindquist E.A."/>
            <person name="Lipzen A."/>
            <person name="Lundell T."/>
            <person name="Morin E."/>
            <person name="Murat C."/>
            <person name="Riley R."/>
            <person name="Ohm R."/>
            <person name="Sun H."/>
            <person name="Tunlid A."/>
            <person name="Henrissat B."/>
            <person name="Grigoriev I.V."/>
            <person name="Hibbett D.S."/>
            <person name="Martin F."/>
        </authorList>
    </citation>
    <scope>NUCLEOTIDE SEQUENCE [LARGE SCALE GENOMIC DNA]</scope>
    <source>
        <strain evidence="4">Marx 270</strain>
    </source>
</reference>
<organism evidence="3 4">
    <name type="scientific">Pisolithus tinctorius Marx 270</name>
    <dbReference type="NCBI Taxonomy" id="870435"/>
    <lineage>
        <taxon>Eukaryota</taxon>
        <taxon>Fungi</taxon>
        <taxon>Dikarya</taxon>
        <taxon>Basidiomycota</taxon>
        <taxon>Agaricomycotina</taxon>
        <taxon>Agaricomycetes</taxon>
        <taxon>Agaricomycetidae</taxon>
        <taxon>Boletales</taxon>
        <taxon>Sclerodermatineae</taxon>
        <taxon>Pisolithaceae</taxon>
        <taxon>Pisolithus</taxon>
    </lineage>
</organism>
<proteinExistence type="predicted"/>
<dbReference type="EMBL" id="KN831956">
    <property type="protein sequence ID" value="KIO08780.1"/>
    <property type="molecule type" value="Genomic_DNA"/>
</dbReference>
<keyword evidence="4" id="KW-1185">Reference proteome</keyword>
<dbReference type="PANTHER" id="PTHR44329:SF214">
    <property type="entry name" value="PROTEIN KINASE DOMAIN-CONTAINING PROTEIN"/>
    <property type="match status" value="1"/>
</dbReference>
<evidence type="ECO:0000259" key="2">
    <source>
        <dbReference type="PROSITE" id="PS50011"/>
    </source>
</evidence>